<keyword evidence="3" id="KW-0547">Nucleotide-binding</keyword>
<dbReference type="EMBL" id="CARXXK010000002">
    <property type="protein sequence ID" value="CAI6355594.1"/>
    <property type="molecule type" value="Genomic_DNA"/>
</dbReference>
<comment type="caution">
    <text evidence="8">The sequence shown here is derived from an EMBL/GenBank/DDBJ whole genome shotgun (WGS) entry which is preliminary data.</text>
</comment>
<dbReference type="Proteomes" id="UP001160148">
    <property type="component" value="Unassembled WGS sequence"/>
</dbReference>
<dbReference type="PANTHER" id="PTHR11630:SF46">
    <property type="entry name" value="DNA REPLICATION LICENSING FACTOR MCM3-RELATED"/>
    <property type="match status" value="1"/>
</dbReference>
<evidence type="ECO:0000313" key="9">
    <source>
        <dbReference type="Proteomes" id="UP001160148"/>
    </source>
</evidence>
<keyword evidence="2" id="KW-0235">DNA replication</keyword>
<dbReference type="Gene3D" id="2.20.28.10">
    <property type="match status" value="1"/>
</dbReference>
<evidence type="ECO:0000256" key="3">
    <source>
        <dbReference type="ARBA" id="ARBA00022741"/>
    </source>
</evidence>
<dbReference type="Gene3D" id="3.30.1640.10">
    <property type="entry name" value="mini-chromosome maintenance (MCM) complex, chain A, domain 1"/>
    <property type="match status" value="1"/>
</dbReference>
<dbReference type="GO" id="GO:0005524">
    <property type="term" value="F:ATP binding"/>
    <property type="evidence" value="ECO:0007669"/>
    <property type="project" value="UniProtKB-KW"/>
</dbReference>
<dbReference type="GO" id="GO:0000727">
    <property type="term" value="P:double-strand break repair via break-induced replication"/>
    <property type="evidence" value="ECO:0007669"/>
    <property type="project" value="TreeGrafter"/>
</dbReference>
<evidence type="ECO:0000256" key="1">
    <source>
        <dbReference type="ARBA" id="ARBA00012551"/>
    </source>
</evidence>
<dbReference type="GO" id="GO:0003697">
    <property type="term" value="F:single-stranded DNA binding"/>
    <property type="evidence" value="ECO:0007669"/>
    <property type="project" value="TreeGrafter"/>
</dbReference>
<keyword evidence="9" id="KW-1185">Reference proteome</keyword>
<dbReference type="Gene3D" id="2.40.50.140">
    <property type="entry name" value="Nucleic acid-binding proteins"/>
    <property type="match status" value="1"/>
</dbReference>
<keyword evidence="5" id="KW-0347">Helicase</keyword>
<dbReference type="GO" id="GO:0005634">
    <property type="term" value="C:nucleus"/>
    <property type="evidence" value="ECO:0007669"/>
    <property type="project" value="TreeGrafter"/>
</dbReference>
<dbReference type="InterPro" id="IPR027925">
    <property type="entry name" value="MCM_N"/>
</dbReference>
<evidence type="ECO:0000313" key="8">
    <source>
        <dbReference type="EMBL" id="CAI6355594.1"/>
    </source>
</evidence>
<dbReference type="GO" id="GO:0016787">
    <property type="term" value="F:hydrolase activity"/>
    <property type="evidence" value="ECO:0007669"/>
    <property type="project" value="UniProtKB-KW"/>
</dbReference>
<dbReference type="AlphaFoldDB" id="A0AAV0WI13"/>
<dbReference type="PROSITE" id="PS50051">
    <property type="entry name" value="MCM_2"/>
    <property type="match status" value="1"/>
</dbReference>
<dbReference type="SMART" id="SM00350">
    <property type="entry name" value="MCM"/>
    <property type="match status" value="1"/>
</dbReference>
<dbReference type="SUPFAM" id="SSF50249">
    <property type="entry name" value="Nucleic acid-binding proteins"/>
    <property type="match status" value="1"/>
</dbReference>
<sequence>MDDRVVLCYMDFLCDEFTTDVYHKKIKTMIRENKRRIYIDINDVRKYNIVRANALLNNFLVEEVALKRTIKECVQCIDPSYANKNDEFFVGFYGAFGSNHVTPRTLRCKFLGRLVCVDGVVAMTSDVQSVIVKSVHYCPATRKMHEHTHTDFISTSYSFDIATSNCTYPSRDNEGNLLETEFGISVFKDRQSLIIQESTENSPAGQGVRSADVVIEHDLVDMCKPGDRVMIIGHYRSFLPPKGSIFFKTMLIANNIVLKNANFSVDRSDFTKCRDLANTEQYNIFDLLANSIAPSLYGNILVKRAIVCLLLGGVEITLPNKSRIRGDIHMCWSPLLKKSTAWFLVQI</sequence>
<evidence type="ECO:0000256" key="5">
    <source>
        <dbReference type="ARBA" id="ARBA00022806"/>
    </source>
</evidence>
<dbReference type="Pfam" id="PF14551">
    <property type="entry name" value="MCM_N"/>
    <property type="match status" value="1"/>
</dbReference>
<dbReference type="PANTHER" id="PTHR11630">
    <property type="entry name" value="DNA REPLICATION LICENSING FACTOR MCM FAMILY MEMBER"/>
    <property type="match status" value="1"/>
</dbReference>
<dbReference type="InterPro" id="IPR031327">
    <property type="entry name" value="MCM"/>
</dbReference>
<protein>
    <recommendedName>
        <fullName evidence="1">DNA helicase</fullName>
        <ecNumber evidence="1">3.6.4.12</ecNumber>
    </recommendedName>
</protein>
<name>A0AAV0WI13_9HEMI</name>
<reference evidence="8 9" key="1">
    <citation type="submission" date="2023-01" db="EMBL/GenBank/DDBJ databases">
        <authorList>
            <person name="Whitehead M."/>
        </authorList>
    </citation>
    <scope>NUCLEOTIDE SEQUENCE [LARGE SCALE GENOMIC DNA]</scope>
</reference>
<organism evidence="8 9">
    <name type="scientific">Macrosiphum euphorbiae</name>
    <name type="common">potato aphid</name>
    <dbReference type="NCBI Taxonomy" id="13131"/>
    <lineage>
        <taxon>Eukaryota</taxon>
        <taxon>Metazoa</taxon>
        <taxon>Ecdysozoa</taxon>
        <taxon>Arthropoda</taxon>
        <taxon>Hexapoda</taxon>
        <taxon>Insecta</taxon>
        <taxon>Pterygota</taxon>
        <taxon>Neoptera</taxon>
        <taxon>Paraneoptera</taxon>
        <taxon>Hemiptera</taxon>
        <taxon>Sternorrhyncha</taxon>
        <taxon>Aphidomorpha</taxon>
        <taxon>Aphidoidea</taxon>
        <taxon>Aphididae</taxon>
        <taxon>Macrosiphini</taxon>
        <taxon>Macrosiphum</taxon>
    </lineage>
</organism>
<dbReference type="Gene3D" id="3.40.50.300">
    <property type="entry name" value="P-loop containing nucleotide triphosphate hydrolases"/>
    <property type="match status" value="1"/>
</dbReference>
<evidence type="ECO:0000259" key="7">
    <source>
        <dbReference type="PROSITE" id="PS50051"/>
    </source>
</evidence>
<evidence type="ECO:0000256" key="4">
    <source>
        <dbReference type="ARBA" id="ARBA00022801"/>
    </source>
</evidence>
<dbReference type="InterPro" id="IPR033762">
    <property type="entry name" value="MCM_OB"/>
</dbReference>
<dbReference type="GO" id="GO:0042555">
    <property type="term" value="C:MCM complex"/>
    <property type="evidence" value="ECO:0007669"/>
    <property type="project" value="TreeGrafter"/>
</dbReference>
<dbReference type="GO" id="GO:0017116">
    <property type="term" value="F:single-stranded DNA helicase activity"/>
    <property type="evidence" value="ECO:0007669"/>
    <property type="project" value="TreeGrafter"/>
</dbReference>
<dbReference type="Pfam" id="PF00493">
    <property type="entry name" value="MCM"/>
    <property type="match status" value="1"/>
</dbReference>
<dbReference type="EC" id="3.6.4.12" evidence="1"/>
<accession>A0AAV0WI13</accession>
<keyword evidence="4" id="KW-0378">Hydrolase</keyword>
<dbReference type="Pfam" id="PF17207">
    <property type="entry name" value="MCM_OB"/>
    <property type="match status" value="1"/>
</dbReference>
<evidence type="ECO:0000256" key="6">
    <source>
        <dbReference type="ARBA" id="ARBA00022840"/>
    </source>
</evidence>
<keyword evidence="6" id="KW-0067">ATP-binding</keyword>
<evidence type="ECO:0000256" key="2">
    <source>
        <dbReference type="ARBA" id="ARBA00022705"/>
    </source>
</evidence>
<dbReference type="InterPro" id="IPR012340">
    <property type="entry name" value="NA-bd_OB-fold"/>
</dbReference>
<feature type="domain" description="MCM C-terminal AAA(+) ATPase" evidence="7">
    <location>
        <begin position="284"/>
        <end position="331"/>
    </location>
</feature>
<dbReference type="GO" id="GO:0006271">
    <property type="term" value="P:DNA strand elongation involved in DNA replication"/>
    <property type="evidence" value="ECO:0007669"/>
    <property type="project" value="TreeGrafter"/>
</dbReference>
<dbReference type="GO" id="GO:1902975">
    <property type="term" value="P:mitotic DNA replication initiation"/>
    <property type="evidence" value="ECO:0007669"/>
    <property type="project" value="TreeGrafter"/>
</dbReference>
<proteinExistence type="predicted"/>
<dbReference type="InterPro" id="IPR027417">
    <property type="entry name" value="P-loop_NTPase"/>
</dbReference>
<dbReference type="InterPro" id="IPR001208">
    <property type="entry name" value="MCM_dom"/>
</dbReference>
<gene>
    <name evidence="8" type="ORF">MEUPH1_LOCUS11428</name>
</gene>